<feature type="region of interest" description="Disordered" evidence="1">
    <location>
        <begin position="49"/>
        <end position="120"/>
    </location>
</feature>
<accession>A0AA40K0F9</accession>
<protein>
    <submittedName>
        <fullName evidence="2">Uncharacterized protein</fullName>
    </submittedName>
</protein>
<sequence length="120" mass="13209">MLKLMRGEIRTNSSRPSRFYLSPFPKHPSPRVSMPAIIPDRLCPAGVRYGSNSPIAPRHGTSLHRPGPTPHGHPLRANGRLQKTAPTPLSGPRLSPGTLEPNPKPWPKAVVPKLGRRQRD</sequence>
<feature type="region of interest" description="Disordered" evidence="1">
    <location>
        <begin position="1"/>
        <end position="32"/>
    </location>
</feature>
<proteinExistence type="predicted"/>
<reference evidence="2" key="1">
    <citation type="submission" date="2023-06" db="EMBL/GenBank/DDBJ databases">
        <title>Genome-scale phylogeny and comparative genomics of the fungal order Sordariales.</title>
        <authorList>
            <consortium name="Lawrence Berkeley National Laboratory"/>
            <person name="Hensen N."/>
            <person name="Bonometti L."/>
            <person name="Westerberg I."/>
            <person name="Brannstrom I.O."/>
            <person name="Guillou S."/>
            <person name="Cros-Aarteil S."/>
            <person name="Calhoun S."/>
            <person name="Haridas S."/>
            <person name="Kuo A."/>
            <person name="Mondo S."/>
            <person name="Pangilinan J."/>
            <person name="Riley R."/>
            <person name="LaButti K."/>
            <person name="Andreopoulos B."/>
            <person name="Lipzen A."/>
            <person name="Chen C."/>
            <person name="Yanf M."/>
            <person name="Daum C."/>
            <person name="Ng V."/>
            <person name="Clum A."/>
            <person name="Steindorff A."/>
            <person name="Ohm R."/>
            <person name="Martin F."/>
            <person name="Silar P."/>
            <person name="Natvig D."/>
            <person name="Lalanne C."/>
            <person name="Gautier V."/>
            <person name="Ament-velasquez S.L."/>
            <person name="Kruys A."/>
            <person name="Hutchinson M.I."/>
            <person name="Powell A.J."/>
            <person name="Barry K."/>
            <person name="Miller A.N."/>
            <person name="Grigoriev I.V."/>
            <person name="Debuchy R."/>
            <person name="Gladieux P."/>
            <person name="Thoren M.H."/>
            <person name="Johannesson H."/>
        </authorList>
    </citation>
    <scope>NUCLEOTIDE SEQUENCE</scope>
    <source>
        <strain evidence="2">SMH3187-1</strain>
    </source>
</reference>
<dbReference type="EMBL" id="JAUKUD010000006">
    <property type="protein sequence ID" value="KAK0741390.1"/>
    <property type="molecule type" value="Genomic_DNA"/>
</dbReference>
<comment type="caution">
    <text evidence="2">The sequence shown here is derived from an EMBL/GenBank/DDBJ whole genome shotgun (WGS) entry which is preliminary data.</text>
</comment>
<organism evidence="2 3">
    <name type="scientific">Schizothecium vesticola</name>
    <dbReference type="NCBI Taxonomy" id="314040"/>
    <lineage>
        <taxon>Eukaryota</taxon>
        <taxon>Fungi</taxon>
        <taxon>Dikarya</taxon>
        <taxon>Ascomycota</taxon>
        <taxon>Pezizomycotina</taxon>
        <taxon>Sordariomycetes</taxon>
        <taxon>Sordariomycetidae</taxon>
        <taxon>Sordariales</taxon>
        <taxon>Schizotheciaceae</taxon>
        <taxon>Schizothecium</taxon>
    </lineage>
</organism>
<name>A0AA40K0F9_9PEZI</name>
<evidence type="ECO:0000313" key="2">
    <source>
        <dbReference type="EMBL" id="KAK0741390.1"/>
    </source>
</evidence>
<evidence type="ECO:0000313" key="3">
    <source>
        <dbReference type="Proteomes" id="UP001172155"/>
    </source>
</evidence>
<dbReference type="AlphaFoldDB" id="A0AA40K0F9"/>
<keyword evidence="3" id="KW-1185">Reference proteome</keyword>
<evidence type="ECO:0000256" key="1">
    <source>
        <dbReference type="SAM" id="MobiDB-lite"/>
    </source>
</evidence>
<gene>
    <name evidence="2" type="ORF">B0T18DRAFT_230571</name>
</gene>
<dbReference type="Proteomes" id="UP001172155">
    <property type="component" value="Unassembled WGS sequence"/>
</dbReference>